<dbReference type="GO" id="GO:0060213">
    <property type="term" value="P:positive regulation of nuclear-transcribed mRNA poly(A) tail shortening"/>
    <property type="evidence" value="ECO:0007669"/>
    <property type="project" value="TreeGrafter"/>
</dbReference>
<dbReference type="OrthoDB" id="1162399at2759"/>
<evidence type="ECO:0000256" key="2">
    <source>
        <dbReference type="ARBA" id="ARBA00009307"/>
    </source>
</evidence>
<comment type="similarity">
    <text evidence="2">Belongs to the eukaryotic RPB7/RPC8 RNA polymerase subunit family.</text>
</comment>
<comment type="caution">
    <text evidence="7">The sequence shown here is derived from an EMBL/GenBank/DDBJ whole genome shotgun (WGS) entry which is preliminary data.</text>
</comment>
<keyword evidence="8" id="KW-1185">Reference proteome</keyword>
<evidence type="ECO:0000313" key="8">
    <source>
        <dbReference type="Proteomes" id="UP001165082"/>
    </source>
</evidence>
<dbReference type="GO" id="GO:0045948">
    <property type="term" value="P:positive regulation of translational initiation"/>
    <property type="evidence" value="ECO:0007669"/>
    <property type="project" value="TreeGrafter"/>
</dbReference>
<sequence length="183" mass="19988">MFYVKWIPHSVVLSPVHFGPKLYSTITRLVESEVEGTALSHYGYIIRVLEVPEERMKGGVIEYDSGEVAYEVEYKALVFRPFKNEVVDSVVVDVNQLGFFAYVGPLRIFVSQHLFPSDVNGIEGGGFDGNSWVSEDGVVAIREGVGVRLAIIGATVEEGNITAVGTINEDFLGLIDVGEGEGM</sequence>
<dbReference type="AlphaFoldDB" id="A0A9W7DYZ3"/>
<dbReference type="GO" id="GO:0031369">
    <property type="term" value="F:translation initiation factor binding"/>
    <property type="evidence" value="ECO:0007669"/>
    <property type="project" value="TreeGrafter"/>
</dbReference>
<keyword evidence="3" id="KW-0240">DNA-directed RNA polymerase</keyword>
<dbReference type="Gene3D" id="3.30.1490.120">
    <property type="entry name" value="RNA polymerase Rpb7-like, N-terminal domain"/>
    <property type="match status" value="1"/>
</dbReference>
<name>A0A9W7DYZ3_9STRA</name>
<organism evidence="7 8">
    <name type="scientific">Triparma retinervis</name>
    <dbReference type="NCBI Taxonomy" id="2557542"/>
    <lineage>
        <taxon>Eukaryota</taxon>
        <taxon>Sar</taxon>
        <taxon>Stramenopiles</taxon>
        <taxon>Ochrophyta</taxon>
        <taxon>Bolidophyceae</taxon>
        <taxon>Parmales</taxon>
        <taxon>Triparmaceae</taxon>
        <taxon>Triparma</taxon>
    </lineage>
</organism>
<keyword evidence="5" id="KW-0539">Nucleus</keyword>
<evidence type="ECO:0000256" key="1">
    <source>
        <dbReference type="ARBA" id="ARBA00004123"/>
    </source>
</evidence>
<evidence type="ECO:0000256" key="5">
    <source>
        <dbReference type="ARBA" id="ARBA00023242"/>
    </source>
</evidence>
<accession>A0A9W7DYZ3</accession>
<dbReference type="SUPFAM" id="SSF50249">
    <property type="entry name" value="Nucleic acid-binding proteins"/>
    <property type="match status" value="1"/>
</dbReference>
<evidence type="ECO:0000256" key="3">
    <source>
        <dbReference type="ARBA" id="ARBA00022478"/>
    </source>
</evidence>
<dbReference type="GO" id="GO:0003727">
    <property type="term" value="F:single-stranded RNA binding"/>
    <property type="evidence" value="ECO:0007669"/>
    <property type="project" value="TreeGrafter"/>
</dbReference>
<dbReference type="GO" id="GO:0003697">
    <property type="term" value="F:single-stranded DNA binding"/>
    <property type="evidence" value="ECO:0007669"/>
    <property type="project" value="TreeGrafter"/>
</dbReference>
<dbReference type="InterPro" id="IPR012340">
    <property type="entry name" value="NA-bd_OB-fold"/>
</dbReference>
<evidence type="ECO:0000313" key="7">
    <source>
        <dbReference type="EMBL" id="GMH61744.1"/>
    </source>
</evidence>
<dbReference type="InterPro" id="IPR003029">
    <property type="entry name" value="S1_domain"/>
</dbReference>
<comment type="subcellular location">
    <subcellularLocation>
        <location evidence="1">Nucleus</location>
    </subcellularLocation>
</comment>
<dbReference type="Gene3D" id="2.40.50.140">
    <property type="entry name" value="Nucleic acid-binding proteins"/>
    <property type="match status" value="1"/>
</dbReference>
<dbReference type="SUPFAM" id="SSF88798">
    <property type="entry name" value="N-terminal, heterodimerisation domain of RBP7 (RpoE)"/>
    <property type="match status" value="1"/>
</dbReference>
<dbReference type="GO" id="GO:0005665">
    <property type="term" value="C:RNA polymerase II, core complex"/>
    <property type="evidence" value="ECO:0007669"/>
    <property type="project" value="TreeGrafter"/>
</dbReference>
<dbReference type="InterPro" id="IPR036898">
    <property type="entry name" value="RNA_pol_Rpb7-like_N_sf"/>
</dbReference>
<dbReference type="FunFam" id="3.30.1490.120:FF:000001">
    <property type="entry name" value="DNA-directed RNA polymerase II subunit RPB7"/>
    <property type="match status" value="1"/>
</dbReference>
<reference evidence="7" key="1">
    <citation type="submission" date="2022-07" db="EMBL/GenBank/DDBJ databases">
        <title>Genome analysis of Parmales, a sister group of diatoms, reveals the evolutionary specialization of diatoms from phago-mixotrophs to photoautotrophs.</title>
        <authorList>
            <person name="Ban H."/>
            <person name="Sato S."/>
            <person name="Yoshikawa S."/>
            <person name="Kazumasa Y."/>
            <person name="Nakamura Y."/>
            <person name="Ichinomiya M."/>
            <person name="Saitoh K."/>
            <person name="Sato N."/>
            <person name="Blanc-Mathieu R."/>
            <person name="Endo H."/>
            <person name="Kuwata A."/>
            <person name="Ogata H."/>
        </authorList>
    </citation>
    <scope>NUCLEOTIDE SEQUENCE</scope>
</reference>
<dbReference type="Proteomes" id="UP001165082">
    <property type="component" value="Unassembled WGS sequence"/>
</dbReference>
<gene>
    <name evidence="7" type="ORF">TrRE_jg9334</name>
</gene>
<dbReference type="GO" id="GO:0000932">
    <property type="term" value="C:P-body"/>
    <property type="evidence" value="ECO:0007669"/>
    <property type="project" value="TreeGrafter"/>
</dbReference>
<protein>
    <recommendedName>
        <fullName evidence="6">S1 motif domain-containing protein</fullName>
    </recommendedName>
</protein>
<dbReference type="EMBL" id="BRXZ01002420">
    <property type="protein sequence ID" value="GMH61744.1"/>
    <property type="molecule type" value="Genomic_DNA"/>
</dbReference>
<keyword evidence="4" id="KW-0804">Transcription</keyword>
<dbReference type="PANTHER" id="PTHR12709">
    <property type="entry name" value="DNA-DIRECTED RNA POLYMERASE II, III"/>
    <property type="match status" value="1"/>
</dbReference>
<proteinExistence type="inferred from homology"/>
<dbReference type="PANTHER" id="PTHR12709:SF4">
    <property type="entry name" value="DNA-DIRECTED RNA POLYMERASE II SUBUNIT RPB7"/>
    <property type="match status" value="1"/>
</dbReference>
<feature type="domain" description="S1 motif" evidence="6">
    <location>
        <begin position="81"/>
        <end position="159"/>
    </location>
</feature>
<dbReference type="Pfam" id="PF00575">
    <property type="entry name" value="S1"/>
    <property type="match status" value="1"/>
</dbReference>
<evidence type="ECO:0000259" key="6">
    <source>
        <dbReference type="Pfam" id="PF00575"/>
    </source>
</evidence>
<evidence type="ECO:0000256" key="4">
    <source>
        <dbReference type="ARBA" id="ARBA00023163"/>
    </source>
</evidence>
<dbReference type="FunFam" id="2.40.50.140:FF:000043">
    <property type="entry name" value="DNA-directed RNA polymerase II subunit RPB7"/>
    <property type="match status" value="1"/>
</dbReference>
<dbReference type="InterPro" id="IPR045113">
    <property type="entry name" value="Rpb7-like"/>
</dbReference>
<dbReference type="GO" id="GO:0006367">
    <property type="term" value="P:transcription initiation at RNA polymerase II promoter"/>
    <property type="evidence" value="ECO:0007669"/>
    <property type="project" value="TreeGrafter"/>
</dbReference>